<keyword evidence="2" id="KW-1185">Reference proteome</keyword>
<accession>A0A448X7B0</accession>
<evidence type="ECO:0000313" key="2">
    <source>
        <dbReference type="Proteomes" id="UP000784294"/>
    </source>
</evidence>
<dbReference type="Proteomes" id="UP000784294">
    <property type="component" value="Unassembled WGS sequence"/>
</dbReference>
<evidence type="ECO:0000313" key="1">
    <source>
        <dbReference type="EMBL" id="VEL29927.1"/>
    </source>
</evidence>
<dbReference type="AlphaFoldDB" id="A0A448X7B0"/>
<comment type="caution">
    <text evidence="1">The sequence shown here is derived from an EMBL/GenBank/DDBJ whole genome shotgun (WGS) entry which is preliminary data.</text>
</comment>
<protein>
    <submittedName>
        <fullName evidence="1">Uncharacterized protein</fullName>
    </submittedName>
</protein>
<gene>
    <name evidence="1" type="ORF">PXEA_LOCUS23367</name>
</gene>
<dbReference type="EMBL" id="CAAALY010107727">
    <property type="protein sequence ID" value="VEL29927.1"/>
    <property type="molecule type" value="Genomic_DNA"/>
</dbReference>
<name>A0A448X7B0_9PLAT</name>
<sequence>MKKSSYVVASVIICGACRFSVSWGLRCWARLRAGGSCALSSKRFRDTAEEASTRDLVRGSGCPMVVAGAVCCLHSSQRSLQTQMAVCFCCCRMAKMTHRLLGCKTTKSDPSIESGQVEASRCFPVKGGVRTR</sequence>
<reference evidence="1" key="1">
    <citation type="submission" date="2018-11" db="EMBL/GenBank/DDBJ databases">
        <authorList>
            <consortium name="Pathogen Informatics"/>
        </authorList>
    </citation>
    <scope>NUCLEOTIDE SEQUENCE</scope>
</reference>
<proteinExistence type="predicted"/>
<organism evidence="1 2">
    <name type="scientific">Protopolystoma xenopodis</name>
    <dbReference type="NCBI Taxonomy" id="117903"/>
    <lineage>
        <taxon>Eukaryota</taxon>
        <taxon>Metazoa</taxon>
        <taxon>Spiralia</taxon>
        <taxon>Lophotrochozoa</taxon>
        <taxon>Platyhelminthes</taxon>
        <taxon>Monogenea</taxon>
        <taxon>Polyopisthocotylea</taxon>
        <taxon>Polystomatidea</taxon>
        <taxon>Polystomatidae</taxon>
        <taxon>Protopolystoma</taxon>
    </lineage>
</organism>